<dbReference type="InterPro" id="IPR011989">
    <property type="entry name" value="ARM-like"/>
</dbReference>
<dbReference type="SMART" id="SM00567">
    <property type="entry name" value="EZ_HEAT"/>
    <property type="match status" value="2"/>
</dbReference>
<accession>A0A517YMY7</accession>
<dbReference type="AlphaFoldDB" id="A0A517YMY7"/>
<dbReference type="PROSITE" id="PS50077">
    <property type="entry name" value="HEAT_REPEAT"/>
    <property type="match status" value="1"/>
</dbReference>
<dbReference type="EMBL" id="CP036274">
    <property type="protein sequence ID" value="QDU31596.1"/>
    <property type="molecule type" value="Genomic_DNA"/>
</dbReference>
<organism evidence="3 4">
    <name type="scientific">Anatilimnocola aggregata</name>
    <dbReference type="NCBI Taxonomy" id="2528021"/>
    <lineage>
        <taxon>Bacteria</taxon>
        <taxon>Pseudomonadati</taxon>
        <taxon>Planctomycetota</taxon>
        <taxon>Planctomycetia</taxon>
        <taxon>Pirellulales</taxon>
        <taxon>Pirellulaceae</taxon>
        <taxon>Anatilimnocola</taxon>
    </lineage>
</organism>
<keyword evidence="2" id="KW-0812">Transmembrane</keyword>
<name>A0A517YMY7_9BACT</name>
<dbReference type="SUPFAM" id="SSF48371">
    <property type="entry name" value="ARM repeat"/>
    <property type="match status" value="1"/>
</dbReference>
<dbReference type="KEGG" id="aagg:ETAA8_67560"/>
<feature type="transmembrane region" description="Helical" evidence="2">
    <location>
        <begin position="31"/>
        <end position="57"/>
    </location>
</feature>
<keyword evidence="2" id="KW-0472">Membrane</keyword>
<proteinExistence type="predicted"/>
<dbReference type="InterPro" id="IPR021133">
    <property type="entry name" value="HEAT_type_2"/>
</dbReference>
<protein>
    <recommendedName>
        <fullName evidence="5">HEAT repeat domain-containing protein</fullName>
    </recommendedName>
</protein>
<keyword evidence="2" id="KW-1133">Transmembrane helix</keyword>
<evidence type="ECO:0000313" key="3">
    <source>
        <dbReference type="EMBL" id="QDU31596.1"/>
    </source>
</evidence>
<evidence type="ECO:0000256" key="2">
    <source>
        <dbReference type="SAM" id="Phobius"/>
    </source>
</evidence>
<evidence type="ECO:0000313" key="4">
    <source>
        <dbReference type="Proteomes" id="UP000315017"/>
    </source>
</evidence>
<sequence>MSSPDAADPQPVEAKRPTDHLPPVEAPTAAFIMQLFLIPLAIVSIVVLLWLSFSWLAQAGRDDPKKLVEELRRGTDVSWQSGYTLAEVLRSPDPRYDELRRDSSLAKELVSLVESDLAHPLHGGNDKGDVLRIKRRMFLCRAIGSFNVLDGAPLLARLANEEKDPLEVSVRLSALEGLATLARNVGAEELRKDDKVVQAVLEASRAVEDSAVPTPKSADGEYQPRSEVRAVAAFTLGVIGGEKARDRLTLMLNDPYSSARYNAATGLCRQGDEAATRVLKEMLAADNPQAAKDETTAADKDRKRIAVLVAGVQGTMALAEHNPQADMQPLIQALKDLSTDPLEQLKSDRTKVQNLATEAYRRLEKRG</sequence>
<keyword evidence="4" id="KW-1185">Reference proteome</keyword>
<gene>
    <name evidence="3" type="ORF">ETAA8_67560</name>
</gene>
<dbReference type="InterPro" id="IPR016024">
    <property type="entry name" value="ARM-type_fold"/>
</dbReference>
<dbReference type="InterPro" id="IPR004155">
    <property type="entry name" value="PBS_lyase_HEAT"/>
</dbReference>
<dbReference type="Gene3D" id="1.25.10.10">
    <property type="entry name" value="Leucine-rich Repeat Variant"/>
    <property type="match status" value="1"/>
</dbReference>
<evidence type="ECO:0000256" key="1">
    <source>
        <dbReference type="SAM" id="MobiDB-lite"/>
    </source>
</evidence>
<dbReference type="RefSeq" id="WP_145098996.1">
    <property type="nucleotide sequence ID" value="NZ_CP036274.1"/>
</dbReference>
<dbReference type="Pfam" id="PF13646">
    <property type="entry name" value="HEAT_2"/>
    <property type="match status" value="1"/>
</dbReference>
<dbReference type="Proteomes" id="UP000315017">
    <property type="component" value="Chromosome"/>
</dbReference>
<reference evidence="3 4" key="1">
    <citation type="submission" date="2019-02" db="EMBL/GenBank/DDBJ databases">
        <title>Deep-cultivation of Planctomycetes and their phenomic and genomic characterization uncovers novel biology.</title>
        <authorList>
            <person name="Wiegand S."/>
            <person name="Jogler M."/>
            <person name="Boedeker C."/>
            <person name="Pinto D."/>
            <person name="Vollmers J."/>
            <person name="Rivas-Marin E."/>
            <person name="Kohn T."/>
            <person name="Peeters S.H."/>
            <person name="Heuer A."/>
            <person name="Rast P."/>
            <person name="Oberbeckmann S."/>
            <person name="Bunk B."/>
            <person name="Jeske O."/>
            <person name="Meyerdierks A."/>
            <person name="Storesund J.E."/>
            <person name="Kallscheuer N."/>
            <person name="Luecker S."/>
            <person name="Lage O.M."/>
            <person name="Pohl T."/>
            <person name="Merkel B.J."/>
            <person name="Hornburger P."/>
            <person name="Mueller R.-W."/>
            <person name="Bruemmer F."/>
            <person name="Labrenz M."/>
            <person name="Spormann A.M."/>
            <person name="Op den Camp H."/>
            <person name="Overmann J."/>
            <person name="Amann R."/>
            <person name="Jetten M.S.M."/>
            <person name="Mascher T."/>
            <person name="Medema M.H."/>
            <person name="Devos D.P."/>
            <person name="Kaster A.-K."/>
            <person name="Ovreas L."/>
            <person name="Rohde M."/>
            <person name="Galperin M.Y."/>
            <person name="Jogler C."/>
        </authorList>
    </citation>
    <scope>NUCLEOTIDE SEQUENCE [LARGE SCALE GENOMIC DNA]</scope>
    <source>
        <strain evidence="3 4">ETA_A8</strain>
    </source>
</reference>
<dbReference type="OrthoDB" id="254012at2"/>
<feature type="region of interest" description="Disordered" evidence="1">
    <location>
        <begin position="1"/>
        <end position="23"/>
    </location>
</feature>
<evidence type="ECO:0008006" key="5">
    <source>
        <dbReference type="Google" id="ProtNLM"/>
    </source>
</evidence>